<evidence type="ECO:0000313" key="3">
    <source>
        <dbReference type="Proteomes" id="UP000535890"/>
    </source>
</evidence>
<name>A0A7Y9J4W8_9PSEU</name>
<dbReference type="Proteomes" id="UP000535890">
    <property type="component" value="Unassembled WGS sequence"/>
</dbReference>
<dbReference type="SUPFAM" id="SSF52980">
    <property type="entry name" value="Restriction endonuclease-like"/>
    <property type="match status" value="1"/>
</dbReference>
<feature type="domain" description="DUF559" evidence="1">
    <location>
        <begin position="199"/>
        <end position="298"/>
    </location>
</feature>
<keyword evidence="3" id="KW-1185">Reference proteome</keyword>
<organism evidence="2 3">
    <name type="scientific">Actinomycetospora corticicola</name>
    <dbReference type="NCBI Taxonomy" id="663602"/>
    <lineage>
        <taxon>Bacteria</taxon>
        <taxon>Bacillati</taxon>
        <taxon>Actinomycetota</taxon>
        <taxon>Actinomycetes</taxon>
        <taxon>Pseudonocardiales</taxon>
        <taxon>Pseudonocardiaceae</taxon>
        <taxon>Actinomycetospora</taxon>
    </lineage>
</organism>
<keyword evidence="2" id="KW-0540">Nuclease</keyword>
<sequence>MSVETRDRVVRARFRDQDGLLSTAQAKEAGFTRAQIAARVKKGEWQKDLHGVLRAADHTVTPRSRVRAVALSVGDVGTVVGCAAAFWWRLTDVCPAVVEVAVPHGTRLRPRTGVRYVHRAVPDGERVVVDGVAVTKKPATVLAAVVSLGSSLGARLMDQALQAGVDLEAMWRAHRLGAGRHGAALAFTLLVLAGGGARSEAERRAHRSLRAAGIRGWTADHEVRLRAYGRAVLDLAFADQLVVVEIDGWAYHRDLRAFLRDARRQNALMVEGWIVIRTNWFDLRDDPEGFVRTVQEVLATRGGAEIRTS</sequence>
<dbReference type="AlphaFoldDB" id="A0A7Y9J4W8"/>
<dbReference type="Gene3D" id="3.40.960.10">
    <property type="entry name" value="VSR Endonuclease"/>
    <property type="match status" value="1"/>
</dbReference>
<dbReference type="GO" id="GO:0004519">
    <property type="term" value="F:endonuclease activity"/>
    <property type="evidence" value="ECO:0007669"/>
    <property type="project" value="UniProtKB-KW"/>
</dbReference>
<dbReference type="Pfam" id="PF04480">
    <property type="entry name" value="DUF559"/>
    <property type="match status" value="1"/>
</dbReference>
<evidence type="ECO:0000259" key="1">
    <source>
        <dbReference type="Pfam" id="PF04480"/>
    </source>
</evidence>
<dbReference type="RefSeq" id="WP_179793366.1">
    <property type="nucleotide sequence ID" value="NZ_BAABHP010000017.1"/>
</dbReference>
<dbReference type="EMBL" id="JACCBN010000001">
    <property type="protein sequence ID" value="NYD35542.1"/>
    <property type="molecule type" value="Genomic_DNA"/>
</dbReference>
<dbReference type="InterPro" id="IPR007569">
    <property type="entry name" value="DUF559"/>
</dbReference>
<comment type="caution">
    <text evidence="2">The sequence shown here is derived from an EMBL/GenBank/DDBJ whole genome shotgun (WGS) entry which is preliminary data.</text>
</comment>
<dbReference type="InterPro" id="IPR011335">
    <property type="entry name" value="Restrct_endonuc-II-like"/>
</dbReference>
<proteinExistence type="predicted"/>
<keyword evidence="2" id="KW-0378">Hydrolase</keyword>
<accession>A0A7Y9J4W8</accession>
<reference evidence="2 3" key="1">
    <citation type="submission" date="2020-07" db="EMBL/GenBank/DDBJ databases">
        <title>Sequencing the genomes of 1000 actinobacteria strains.</title>
        <authorList>
            <person name="Klenk H.-P."/>
        </authorList>
    </citation>
    <scope>NUCLEOTIDE SEQUENCE [LARGE SCALE GENOMIC DNA]</scope>
    <source>
        <strain evidence="2 3">DSM 45772</strain>
    </source>
</reference>
<evidence type="ECO:0000313" key="2">
    <source>
        <dbReference type="EMBL" id="NYD35542.1"/>
    </source>
</evidence>
<protein>
    <submittedName>
        <fullName evidence="2">Very-short-patch-repair endonuclease</fullName>
    </submittedName>
</protein>
<gene>
    <name evidence="2" type="ORF">BJ983_001644</name>
</gene>
<keyword evidence="2" id="KW-0255">Endonuclease</keyword>